<dbReference type="CDD" id="cd07067">
    <property type="entry name" value="HP_PGM_like"/>
    <property type="match status" value="1"/>
</dbReference>
<keyword evidence="2" id="KW-0413">Isomerase</keyword>
<dbReference type="Proteomes" id="UP000246722">
    <property type="component" value="Unassembled WGS sequence"/>
</dbReference>
<proteinExistence type="predicted"/>
<dbReference type="OrthoDB" id="5449373at2"/>
<dbReference type="PANTHER" id="PTHR48100:SF1">
    <property type="entry name" value="HISTIDINE PHOSPHATASE FAMILY PROTEIN-RELATED"/>
    <property type="match status" value="1"/>
</dbReference>
<dbReference type="GO" id="GO:0005737">
    <property type="term" value="C:cytoplasm"/>
    <property type="evidence" value="ECO:0007669"/>
    <property type="project" value="TreeGrafter"/>
</dbReference>
<dbReference type="Pfam" id="PF00300">
    <property type="entry name" value="His_Phos_1"/>
    <property type="match status" value="1"/>
</dbReference>
<dbReference type="InterPro" id="IPR050275">
    <property type="entry name" value="PGM_Phosphatase"/>
</dbReference>
<accession>A0A317ZQ06</accession>
<dbReference type="PROSITE" id="PS00175">
    <property type="entry name" value="PG_MUTASE"/>
    <property type="match status" value="1"/>
</dbReference>
<dbReference type="InterPro" id="IPR013078">
    <property type="entry name" value="His_Pase_superF_clade-1"/>
</dbReference>
<name>A0A317ZQ06_9MICO</name>
<dbReference type="Gene3D" id="3.40.50.1240">
    <property type="entry name" value="Phosphoglycerate mutase-like"/>
    <property type="match status" value="1"/>
</dbReference>
<dbReference type="InterPro" id="IPR029033">
    <property type="entry name" value="His_PPase_superfam"/>
</dbReference>
<dbReference type="EMBL" id="QHLY01000013">
    <property type="protein sequence ID" value="PXA65796.1"/>
    <property type="molecule type" value="Genomic_DNA"/>
</dbReference>
<evidence type="ECO:0000256" key="1">
    <source>
        <dbReference type="ARBA" id="ARBA00023152"/>
    </source>
</evidence>
<dbReference type="SMART" id="SM00855">
    <property type="entry name" value="PGAM"/>
    <property type="match status" value="1"/>
</dbReference>
<reference evidence="3 4" key="1">
    <citation type="submission" date="2018-05" db="EMBL/GenBank/DDBJ databases">
        <title>Genetic diversity of glacier-inhabiting Cryobacterium bacteria in China and description of Cryobacterium mengkeensis sp. nov. and Arthrobacter glacialis sp. nov.</title>
        <authorList>
            <person name="Liu Q."/>
            <person name="Xin Y.-H."/>
        </authorList>
    </citation>
    <scope>NUCLEOTIDE SEQUENCE [LARGE SCALE GENOMIC DNA]</scope>
    <source>
        <strain evidence="3 4">SK-1</strain>
    </source>
</reference>
<dbReference type="AlphaFoldDB" id="A0A317ZQ06"/>
<evidence type="ECO:0000313" key="3">
    <source>
        <dbReference type="EMBL" id="PXA65796.1"/>
    </source>
</evidence>
<keyword evidence="4" id="KW-1185">Reference proteome</keyword>
<evidence type="ECO:0000256" key="2">
    <source>
        <dbReference type="ARBA" id="ARBA00023235"/>
    </source>
</evidence>
<dbReference type="GO" id="GO:0016791">
    <property type="term" value="F:phosphatase activity"/>
    <property type="evidence" value="ECO:0007669"/>
    <property type="project" value="TreeGrafter"/>
</dbReference>
<keyword evidence="1" id="KW-0324">Glycolysis</keyword>
<dbReference type="SUPFAM" id="SSF53254">
    <property type="entry name" value="Phosphoglycerate mutase-like"/>
    <property type="match status" value="1"/>
</dbReference>
<dbReference type="RefSeq" id="WP_110128828.1">
    <property type="nucleotide sequence ID" value="NZ_QHLY01000013.1"/>
</dbReference>
<evidence type="ECO:0000313" key="4">
    <source>
        <dbReference type="Proteomes" id="UP000246722"/>
    </source>
</evidence>
<dbReference type="InterPro" id="IPR001345">
    <property type="entry name" value="PG/BPGM_mutase_AS"/>
</dbReference>
<dbReference type="PANTHER" id="PTHR48100">
    <property type="entry name" value="BROAD-SPECIFICITY PHOSPHATASE YOR283W-RELATED"/>
    <property type="match status" value="1"/>
</dbReference>
<gene>
    <name evidence="3" type="ORF">CTB96_20260</name>
</gene>
<organism evidence="3 4">
    <name type="scientific">Cryobacterium arcticum</name>
    <dbReference type="NCBI Taxonomy" id="670052"/>
    <lineage>
        <taxon>Bacteria</taxon>
        <taxon>Bacillati</taxon>
        <taxon>Actinomycetota</taxon>
        <taxon>Actinomycetes</taxon>
        <taxon>Micrococcales</taxon>
        <taxon>Microbacteriaceae</taxon>
        <taxon>Cryobacterium</taxon>
    </lineage>
</organism>
<sequence>MAATALLLVRHGESLANVAAAEAERTGAERVEVPMRDADVPLTAVGAAQAAAVGGWLLALPAADYPRSVWVSPYLRARQTAEIALAMRPDGHPPRLDERLRDNETGVLDRLTARGIEAREPAEAERIRHQGRYYHRPPGGESWADVALRIRSFLGGLDSEECASTALVFAHDTVVMLFRVVCEGLTELEALELARTPVQNGSITRIVRTNKSAPWRVQYYNSITHLTRPTGKLGRPE</sequence>
<protein>
    <submittedName>
        <fullName evidence="3">Histidine phosphatase family protein</fullName>
    </submittedName>
</protein>
<comment type="caution">
    <text evidence="3">The sequence shown here is derived from an EMBL/GenBank/DDBJ whole genome shotgun (WGS) entry which is preliminary data.</text>
</comment>